<comment type="caution">
    <text evidence="6">The sequence shown here is derived from an EMBL/GenBank/DDBJ whole genome shotgun (WGS) entry which is preliminary data.</text>
</comment>
<evidence type="ECO:0000313" key="6">
    <source>
        <dbReference type="EMBL" id="TDC06984.1"/>
    </source>
</evidence>
<evidence type="ECO:0000256" key="2">
    <source>
        <dbReference type="ARBA" id="ARBA00022692"/>
    </source>
</evidence>
<organism evidence="6 7">
    <name type="scientific">Nonomuraea longispora</name>
    <dbReference type="NCBI Taxonomy" id="1848320"/>
    <lineage>
        <taxon>Bacteria</taxon>
        <taxon>Bacillati</taxon>
        <taxon>Actinomycetota</taxon>
        <taxon>Actinomycetes</taxon>
        <taxon>Streptosporangiales</taxon>
        <taxon>Streptosporangiaceae</taxon>
        <taxon>Nonomuraea</taxon>
    </lineage>
</organism>
<evidence type="ECO:0000256" key="3">
    <source>
        <dbReference type="ARBA" id="ARBA00022989"/>
    </source>
</evidence>
<dbReference type="AlphaFoldDB" id="A0A4R4NF09"/>
<name>A0A4R4NF09_9ACTN</name>
<reference evidence="6 7" key="1">
    <citation type="submission" date="2019-02" db="EMBL/GenBank/DDBJ databases">
        <title>Draft genome sequences of novel Actinobacteria.</title>
        <authorList>
            <person name="Sahin N."/>
            <person name="Ay H."/>
            <person name="Saygin H."/>
        </authorList>
    </citation>
    <scope>NUCLEOTIDE SEQUENCE [LARGE SCALE GENOMIC DNA]</scope>
    <source>
        <strain evidence="6 7">KC201</strain>
    </source>
</reference>
<feature type="transmembrane region" description="Helical" evidence="5">
    <location>
        <begin position="119"/>
        <end position="136"/>
    </location>
</feature>
<protein>
    <submittedName>
        <fullName evidence="6">DoxX family protein</fullName>
    </submittedName>
</protein>
<feature type="transmembrane region" description="Helical" evidence="5">
    <location>
        <begin position="31"/>
        <end position="50"/>
    </location>
</feature>
<keyword evidence="2 5" id="KW-0812">Transmembrane</keyword>
<dbReference type="EMBL" id="SMJZ01000046">
    <property type="protein sequence ID" value="TDC06984.1"/>
    <property type="molecule type" value="Genomic_DNA"/>
</dbReference>
<dbReference type="Pfam" id="PF13564">
    <property type="entry name" value="DoxX_2"/>
    <property type="match status" value="1"/>
</dbReference>
<sequence length="149" mass="15694">MSRSTRGERAVTTAQGKAADRTPARGRALTVLLWILQVVVAGFFLMSAMGKFSNVEPAKSTFEAIGFGDWFRNLVAVLEVAGAAALFVPRLAGPAGLALAGLMVGATLTELFVSGGGVVMPLATLVLCAVIAWGRWESTTRLWAAVTRR</sequence>
<keyword evidence="7" id="KW-1185">Reference proteome</keyword>
<comment type="subcellular location">
    <subcellularLocation>
        <location evidence="1">Membrane</location>
        <topology evidence="1">Multi-pass membrane protein</topology>
    </subcellularLocation>
</comment>
<keyword evidence="3 5" id="KW-1133">Transmembrane helix</keyword>
<evidence type="ECO:0000256" key="4">
    <source>
        <dbReference type="ARBA" id="ARBA00023136"/>
    </source>
</evidence>
<gene>
    <name evidence="6" type="ORF">E1267_14615</name>
</gene>
<proteinExistence type="predicted"/>
<keyword evidence="4 5" id="KW-0472">Membrane</keyword>
<dbReference type="OrthoDB" id="3576439at2"/>
<evidence type="ECO:0000256" key="1">
    <source>
        <dbReference type="ARBA" id="ARBA00004141"/>
    </source>
</evidence>
<evidence type="ECO:0000256" key="5">
    <source>
        <dbReference type="SAM" id="Phobius"/>
    </source>
</evidence>
<dbReference type="GO" id="GO:0016020">
    <property type="term" value="C:membrane"/>
    <property type="evidence" value="ECO:0007669"/>
    <property type="project" value="UniProtKB-SubCell"/>
</dbReference>
<dbReference type="InterPro" id="IPR032808">
    <property type="entry name" value="DoxX"/>
</dbReference>
<accession>A0A4R4NF09</accession>
<evidence type="ECO:0000313" key="7">
    <source>
        <dbReference type="Proteomes" id="UP000295157"/>
    </source>
</evidence>
<dbReference type="RefSeq" id="WP_132332995.1">
    <property type="nucleotide sequence ID" value="NZ_SMJZ01000046.1"/>
</dbReference>
<dbReference type="Proteomes" id="UP000295157">
    <property type="component" value="Unassembled WGS sequence"/>
</dbReference>